<evidence type="ECO:0000256" key="6">
    <source>
        <dbReference type="ARBA" id="ARBA00022989"/>
    </source>
</evidence>
<evidence type="ECO:0000256" key="7">
    <source>
        <dbReference type="ARBA" id="ARBA00023136"/>
    </source>
</evidence>
<evidence type="ECO:0000313" key="10">
    <source>
        <dbReference type="EnsemblPlants" id="Kaladp0002s0089.1.v1.1"/>
    </source>
</evidence>
<accession>A0A7N0R9A8</accession>
<evidence type="ECO:0000256" key="2">
    <source>
        <dbReference type="ARBA" id="ARBA00007651"/>
    </source>
</evidence>
<dbReference type="InterPro" id="IPR045009">
    <property type="entry name" value="CASPL-5"/>
</dbReference>
<evidence type="ECO:0000256" key="1">
    <source>
        <dbReference type="ARBA" id="ARBA00004651"/>
    </source>
</evidence>
<feature type="transmembrane region" description="Helical" evidence="8">
    <location>
        <begin position="37"/>
        <end position="59"/>
    </location>
</feature>
<feature type="transmembrane region" description="Helical" evidence="8">
    <location>
        <begin position="108"/>
        <end position="137"/>
    </location>
</feature>
<evidence type="ECO:0000256" key="4">
    <source>
        <dbReference type="ARBA" id="ARBA00022475"/>
    </source>
</evidence>
<dbReference type="Gramene" id="Kaladp0002s0089.1.v1.1">
    <property type="protein sequence ID" value="Kaladp0002s0089.1.v1.1"/>
    <property type="gene ID" value="Kaladp0002s0089.v1.1"/>
</dbReference>
<comment type="subcellular location">
    <subcellularLocation>
        <location evidence="1 8">Cell membrane</location>
        <topology evidence="1 8">Multi-pass membrane protein</topology>
    </subcellularLocation>
</comment>
<evidence type="ECO:0000313" key="11">
    <source>
        <dbReference type="Proteomes" id="UP000594263"/>
    </source>
</evidence>
<dbReference type="PANTHER" id="PTHR32021">
    <property type="entry name" value="CASP-LIKE PROTEIN 5B3"/>
    <property type="match status" value="1"/>
</dbReference>
<dbReference type="Proteomes" id="UP000594263">
    <property type="component" value="Unplaced"/>
</dbReference>
<comment type="subunit">
    <text evidence="3 8">Homodimer and heterodimers.</text>
</comment>
<sequence length="180" mass="19214">MNVSWPSVHPVAVAPLPALEGAIAVPRIRMKDMQGMPATVGGLCLRISQFAFAVMSLSVMAATNDFPSVTAFVYLVAAMGIQSLWSLSLAVVDVYALLVRRSLQNAAVITFFTIGDGITSTVTFAAACASAGITILISNDFNKCAENHCTRFETATAMAFVSWFAASPSFLFNYWSLASR</sequence>
<name>A0A7N0R9A8_KALFE</name>
<protein>
    <recommendedName>
        <fullName evidence="8">CASP-like protein</fullName>
    </recommendedName>
</protein>
<dbReference type="PANTHER" id="PTHR32021:SF1">
    <property type="entry name" value="CASP-LIKE PROTEIN 5A1"/>
    <property type="match status" value="1"/>
</dbReference>
<feature type="transmembrane region" description="Helical" evidence="8">
    <location>
        <begin position="157"/>
        <end position="177"/>
    </location>
</feature>
<evidence type="ECO:0000256" key="8">
    <source>
        <dbReference type="RuleBase" id="RU361233"/>
    </source>
</evidence>
<keyword evidence="7 8" id="KW-0472">Membrane</keyword>
<dbReference type="GO" id="GO:0005886">
    <property type="term" value="C:plasma membrane"/>
    <property type="evidence" value="ECO:0007669"/>
    <property type="project" value="UniProtKB-SubCell"/>
</dbReference>
<proteinExistence type="inferred from homology"/>
<feature type="transmembrane region" description="Helical" evidence="8">
    <location>
        <begin position="71"/>
        <end position="96"/>
    </location>
</feature>
<dbReference type="EnsemblPlants" id="Kaladp0002s0089.1.v1.1">
    <property type="protein sequence ID" value="Kaladp0002s0089.1.v1.1"/>
    <property type="gene ID" value="Kaladp0002s0089.v1.1"/>
</dbReference>
<evidence type="ECO:0000259" key="9">
    <source>
        <dbReference type="Pfam" id="PF04535"/>
    </source>
</evidence>
<organism evidence="10 11">
    <name type="scientific">Kalanchoe fedtschenkoi</name>
    <name type="common">Lavender scallops</name>
    <name type="synonym">South American air plant</name>
    <dbReference type="NCBI Taxonomy" id="63787"/>
    <lineage>
        <taxon>Eukaryota</taxon>
        <taxon>Viridiplantae</taxon>
        <taxon>Streptophyta</taxon>
        <taxon>Embryophyta</taxon>
        <taxon>Tracheophyta</taxon>
        <taxon>Spermatophyta</taxon>
        <taxon>Magnoliopsida</taxon>
        <taxon>eudicotyledons</taxon>
        <taxon>Gunneridae</taxon>
        <taxon>Pentapetalae</taxon>
        <taxon>Saxifragales</taxon>
        <taxon>Crassulaceae</taxon>
        <taxon>Kalanchoe</taxon>
    </lineage>
</organism>
<keyword evidence="5 8" id="KW-0812">Transmembrane</keyword>
<comment type="similarity">
    <text evidence="2 8">Belongs to the Casparian strip membrane proteins (CASP) family.</text>
</comment>
<evidence type="ECO:0000256" key="5">
    <source>
        <dbReference type="ARBA" id="ARBA00022692"/>
    </source>
</evidence>
<dbReference type="InterPro" id="IPR006702">
    <property type="entry name" value="CASP_dom"/>
</dbReference>
<dbReference type="AlphaFoldDB" id="A0A7N0R9A8"/>
<dbReference type="Pfam" id="PF04535">
    <property type="entry name" value="CASP_dom"/>
    <property type="match status" value="1"/>
</dbReference>
<keyword evidence="11" id="KW-1185">Reference proteome</keyword>
<keyword evidence="6 8" id="KW-1133">Transmembrane helix</keyword>
<reference evidence="10" key="1">
    <citation type="submission" date="2021-01" db="UniProtKB">
        <authorList>
            <consortium name="EnsemblPlants"/>
        </authorList>
    </citation>
    <scope>IDENTIFICATION</scope>
</reference>
<evidence type="ECO:0000256" key="3">
    <source>
        <dbReference type="ARBA" id="ARBA00011489"/>
    </source>
</evidence>
<feature type="domain" description="Casparian strip membrane protein" evidence="9">
    <location>
        <begin position="37"/>
        <end position="165"/>
    </location>
</feature>
<dbReference type="OMA" id="MEMASHP"/>
<keyword evidence="4 8" id="KW-1003">Cell membrane</keyword>